<protein>
    <submittedName>
        <fullName evidence="2">Uncharacterized protein</fullName>
    </submittedName>
</protein>
<feature type="transmembrane region" description="Helical" evidence="1">
    <location>
        <begin position="35"/>
        <end position="54"/>
    </location>
</feature>
<dbReference type="AlphaFoldDB" id="A0A6C0I6A9"/>
<evidence type="ECO:0000313" key="2">
    <source>
        <dbReference type="EMBL" id="QHT87907.1"/>
    </source>
</evidence>
<sequence>MNYSTPVLIEPGVKYFFGGVLKQCNRLREEYHNTVFNLCMLGFFVFILGTLLYYKRKSKPTPEEQVVMRRKQQEYILSKLRMVNSANHAASRGNFITGLPKWEVPEVELIKNRKIFL</sequence>
<reference evidence="2" key="1">
    <citation type="journal article" date="2020" name="Nature">
        <title>Giant virus diversity and host interactions through global metagenomics.</title>
        <authorList>
            <person name="Schulz F."/>
            <person name="Roux S."/>
            <person name="Paez-Espino D."/>
            <person name="Jungbluth S."/>
            <person name="Walsh D.A."/>
            <person name="Denef V.J."/>
            <person name="McMahon K.D."/>
            <person name="Konstantinidis K.T."/>
            <person name="Eloe-Fadrosh E.A."/>
            <person name="Kyrpides N.C."/>
            <person name="Woyke T."/>
        </authorList>
    </citation>
    <scope>NUCLEOTIDE SEQUENCE</scope>
    <source>
        <strain evidence="2">GVMAG-M-3300023184-191</strain>
    </source>
</reference>
<keyword evidence="1" id="KW-0472">Membrane</keyword>
<keyword evidence="1" id="KW-0812">Transmembrane</keyword>
<proteinExistence type="predicted"/>
<accession>A0A6C0I6A9</accession>
<dbReference type="EMBL" id="MN740103">
    <property type="protein sequence ID" value="QHT87907.1"/>
    <property type="molecule type" value="Genomic_DNA"/>
</dbReference>
<name>A0A6C0I6A9_9ZZZZ</name>
<organism evidence="2">
    <name type="scientific">viral metagenome</name>
    <dbReference type="NCBI Taxonomy" id="1070528"/>
    <lineage>
        <taxon>unclassified sequences</taxon>
        <taxon>metagenomes</taxon>
        <taxon>organismal metagenomes</taxon>
    </lineage>
</organism>
<evidence type="ECO:0000256" key="1">
    <source>
        <dbReference type="SAM" id="Phobius"/>
    </source>
</evidence>
<keyword evidence="1" id="KW-1133">Transmembrane helix</keyword>